<protein>
    <submittedName>
        <fullName evidence="3">Uncharacterized protein</fullName>
    </submittedName>
</protein>
<dbReference type="STRING" id="71717.A0A4Y7TQY7"/>
<evidence type="ECO:0000313" key="4">
    <source>
        <dbReference type="Proteomes" id="UP000298030"/>
    </source>
</evidence>
<organism evidence="3 4">
    <name type="scientific">Coprinellus micaceus</name>
    <name type="common">Glistening ink-cap mushroom</name>
    <name type="synonym">Coprinus micaceus</name>
    <dbReference type="NCBI Taxonomy" id="71717"/>
    <lineage>
        <taxon>Eukaryota</taxon>
        <taxon>Fungi</taxon>
        <taxon>Dikarya</taxon>
        <taxon>Basidiomycota</taxon>
        <taxon>Agaricomycotina</taxon>
        <taxon>Agaricomycetes</taxon>
        <taxon>Agaricomycetidae</taxon>
        <taxon>Agaricales</taxon>
        <taxon>Agaricineae</taxon>
        <taxon>Psathyrellaceae</taxon>
        <taxon>Coprinellus</taxon>
    </lineage>
</organism>
<dbReference type="Proteomes" id="UP000298030">
    <property type="component" value="Unassembled WGS sequence"/>
</dbReference>
<evidence type="ECO:0000256" key="2">
    <source>
        <dbReference type="SAM" id="MobiDB-lite"/>
    </source>
</evidence>
<feature type="coiled-coil region" evidence="1">
    <location>
        <begin position="238"/>
        <end position="265"/>
    </location>
</feature>
<feature type="region of interest" description="Disordered" evidence="2">
    <location>
        <begin position="318"/>
        <end position="344"/>
    </location>
</feature>
<proteinExistence type="predicted"/>
<name>A0A4Y7TQY7_COPMI</name>
<feature type="region of interest" description="Disordered" evidence="2">
    <location>
        <begin position="1"/>
        <end position="172"/>
    </location>
</feature>
<evidence type="ECO:0000256" key="1">
    <source>
        <dbReference type="SAM" id="Coils"/>
    </source>
</evidence>
<dbReference type="AlphaFoldDB" id="A0A4Y7TQY7"/>
<dbReference type="OrthoDB" id="2020852at2759"/>
<evidence type="ECO:0000313" key="3">
    <source>
        <dbReference type="EMBL" id="TEB36600.1"/>
    </source>
</evidence>
<comment type="caution">
    <text evidence="3">The sequence shown here is derived from an EMBL/GenBank/DDBJ whole genome shotgun (WGS) entry which is preliminary data.</text>
</comment>
<reference evidence="3 4" key="1">
    <citation type="journal article" date="2019" name="Nat. Ecol. Evol.">
        <title>Megaphylogeny resolves global patterns of mushroom evolution.</title>
        <authorList>
            <person name="Varga T."/>
            <person name="Krizsan K."/>
            <person name="Foldi C."/>
            <person name="Dima B."/>
            <person name="Sanchez-Garcia M."/>
            <person name="Sanchez-Ramirez S."/>
            <person name="Szollosi G.J."/>
            <person name="Szarkandi J.G."/>
            <person name="Papp V."/>
            <person name="Albert L."/>
            <person name="Andreopoulos W."/>
            <person name="Angelini C."/>
            <person name="Antonin V."/>
            <person name="Barry K.W."/>
            <person name="Bougher N.L."/>
            <person name="Buchanan P."/>
            <person name="Buyck B."/>
            <person name="Bense V."/>
            <person name="Catcheside P."/>
            <person name="Chovatia M."/>
            <person name="Cooper J."/>
            <person name="Damon W."/>
            <person name="Desjardin D."/>
            <person name="Finy P."/>
            <person name="Geml J."/>
            <person name="Haridas S."/>
            <person name="Hughes K."/>
            <person name="Justo A."/>
            <person name="Karasinski D."/>
            <person name="Kautmanova I."/>
            <person name="Kiss B."/>
            <person name="Kocsube S."/>
            <person name="Kotiranta H."/>
            <person name="LaButti K.M."/>
            <person name="Lechner B.E."/>
            <person name="Liimatainen K."/>
            <person name="Lipzen A."/>
            <person name="Lukacs Z."/>
            <person name="Mihaltcheva S."/>
            <person name="Morgado L.N."/>
            <person name="Niskanen T."/>
            <person name="Noordeloos M.E."/>
            <person name="Ohm R.A."/>
            <person name="Ortiz-Santana B."/>
            <person name="Ovrebo C."/>
            <person name="Racz N."/>
            <person name="Riley R."/>
            <person name="Savchenko A."/>
            <person name="Shiryaev A."/>
            <person name="Soop K."/>
            <person name="Spirin V."/>
            <person name="Szebenyi C."/>
            <person name="Tomsovsky M."/>
            <person name="Tulloss R.E."/>
            <person name="Uehling J."/>
            <person name="Grigoriev I.V."/>
            <person name="Vagvolgyi C."/>
            <person name="Papp T."/>
            <person name="Martin F.M."/>
            <person name="Miettinen O."/>
            <person name="Hibbett D.S."/>
            <person name="Nagy L.G."/>
        </authorList>
    </citation>
    <scope>NUCLEOTIDE SEQUENCE [LARGE SCALE GENOMIC DNA]</scope>
    <source>
        <strain evidence="3 4">FP101781</strain>
    </source>
</reference>
<gene>
    <name evidence="3" type="ORF">FA13DRAFT_1786989</name>
</gene>
<feature type="compositionally biased region" description="Low complexity" evidence="2">
    <location>
        <begin position="142"/>
        <end position="156"/>
    </location>
</feature>
<accession>A0A4Y7TQY7</accession>
<keyword evidence="1" id="KW-0175">Coiled coil</keyword>
<keyword evidence="4" id="KW-1185">Reference proteome</keyword>
<feature type="compositionally biased region" description="Low complexity" evidence="2">
    <location>
        <begin position="105"/>
        <end position="114"/>
    </location>
</feature>
<dbReference type="EMBL" id="QPFP01000005">
    <property type="protein sequence ID" value="TEB36600.1"/>
    <property type="molecule type" value="Genomic_DNA"/>
</dbReference>
<sequence length="490" mass="54118">MPSPANGSSAGPSFAMTPTPAFPRPRARFDLPKPPPAESFQTPAPKPLHDEDDLMTPATRRPSFLLSVINSTTRPRMKLGTPHPRQYVPATPSIAESPERQETGSSPSTSNSSSPPNPQVSFAAATPKPRLPATRRVSHPLAQTTTASASTSDAESVVGSKMGSRPPALRPWATPAQGSPYDGAMDKASFVSTASSHDLTTHHRVNTSFDPAMGFGAAGHGVGRFNAGKLNNYLHGLNRRLQEENESLVARVRRLEEEKKAELSEVGSNTSRRSSGMHRWLSAAGTLGNVQEEGEEAWLEEKAQLEEMADAFKEEAEKNMVEKEEVEKELEKEREERKRDQQRWKERMREVEEGVAGIITDLEKKVEAAEAKAIKAREITEQERKELERALEEAREELELAGDRALKAERLLENGKDLGGALNEANDRIAQIMGDLRNANAHVRDLEEEVARSDQRIDELEKDLREDKDIISQLGEELHAQTDAFGLRAR</sequence>
<feature type="compositionally biased region" description="Low complexity" evidence="2">
    <location>
        <begin position="1"/>
        <end position="19"/>
    </location>
</feature>